<organism evidence="1 2">
    <name type="scientific">Anopheles quadriannulatus</name>
    <name type="common">Mosquito</name>
    <dbReference type="NCBI Taxonomy" id="34691"/>
    <lineage>
        <taxon>Eukaryota</taxon>
        <taxon>Metazoa</taxon>
        <taxon>Ecdysozoa</taxon>
        <taxon>Arthropoda</taxon>
        <taxon>Hexapoda</taxon>
        <taxon>Insecta</taxon>
        <taxon>Pterygota</taxon>
        <taxon>Neoptera</taxon>
        <taxon>Endopterygota</taxon>
        <taxon>Diptera</taxon>
        <taxon>Nematocera</taxon>
        <taxon>Culicoidea</taxon>
        <taxon>Culicidae</taxon>
        <taxon>Anophelinae</taxon>
        <taxon>Anopheles</taxon>
    </lineage>
</organism>
<evidence type="ECO:0000313" key="2">
    <source>
        <dbReference type="Proteomes" id="UP000076407"/>
    </source>
</evidence>
<dbReference type="EnsemblMetazoa" id="AQUA014505-RA">
    <property type="protein sequence ID" value="AQUA014505-PA"/>
    <property type="gene ID" value="AQUA014505"/>
</dbReference>
<dbReference type="Proteomes" id="UP000076407">
    <property type="component" value="Unassembled WGS sequence"/>
</dbReference>
<proteinExistence type="predicted"/>
<dbReference type="AlphaFoldDB" id="A0A182XRN3"/>
<sequence length="59" mass="6192">CVCVCVCGAVCCGGKPCITVFVGKTPCIGGQKGGERMFWSNRAVLPIMKYTTFVIGTSL</sequence>
<accession>A0A182XRN3</accession>
<evidence type="ECO:0000313" key="1">
    <source>
        <dbReference type="EnsemblMetazoa" id="AQUA014505-PA"/>
    </source>
</evidence>
<dbReference type="VEuPathDB" id="VectorBase:AQUA014505"/>
<keyword evidence="2" id="KW-1185">Reference proteome</keyword>
<name>A0A182XRN3_ANOQN</name>
<protein>
    <submittedName>
        <fullName evidence="1">Uncharacterized protein</fullName>
    </submittedName>
</protein>
<reference evidence="1" key="1">
    <citation type="submission" date="2020-05" db="UniProtKB">
        <authorList>
            <consortium name="EnsemblMetazoa"/>
        </authorList>
    </citation>
    <scope>IDENTIFICATION</scope>
    <source>
        <strain evidence="1">SANGQUA</strain>
    </source>
</reference>